<protein>
    <submittedName>
        <fullName evidence="2">Alpha/beta hydrolase</fullName>
    </submittedName>
</protein>
<dbReference type="GO" id="GO:0016020">
    <property type="term" value="C:membrane"/>
    <property type="evidence" value="ECO:0007669"/>
    <property type="project" value="TreeGrafter"/>
</dbReference>
<gene>
    <name evidence="2" type="ORF">HLB23_21530</name>
</gene>
<dbReference type="EMBL" id="JABELX010000007">
    <property type="protein sequence ID" value="NNH72410.1"/>
    <property type="molecule type" value="Genomic_DNA"/>
</dbReference>
<dbReference type="GO" id="GO:0016787">
    <property type="term" value="F:hydrolase activity"/>
    <property type="evidence" value="ECO:0007669"/>
    <property type="project" value="UniProtKB-KW"/>
</dbReference>
<dbReference type="InterPro" id="IPR000073">
    <property type="entry name" value="AB_hydrolase_1"/>
</dbReference>
<evidence type="ECO:0000259" key="1">
    <source>
        <dbReference type="Pfam" id="PF00561"/>
    </source>
</evidence>
<keyword evidence="3" id="KW-1185">Reference proteome</keyword>
<dbReference type="PRINTS" id="PR00111">
    <property type="entry name" value="ABHYDROLASE"/>
</dbReference>
<proteinExistence type="predicted"/>
<evidence type="ECO:0000313" key="2">
    <source>
        <dbReference type="EMBL" id="NNH72410.1"/>
    </source>
</evidence>
<name>A0A849C7P6_9NOCA</name>
<dbReference type="PANTHER" id="PTHR43798:SF33">
    <property type="entry name" value="HYDROLASE, PUTATIVE (AFU_ORTHOLOGUE AFUA_2G14860)-RELATED"/>
    <property type="match status" value="1"/>
</dbReference>
<dbReference type="Pfam" id="PF00561">
    <property type="entry name" value="Abhydrolase_1"/>
    <property type="match status" value="1"/>
</dbReference>
<dbReference type="InterPro" id="IPR050266">
    <property type="entry name" value="AB_hydrolase_sf"/>
</dbReference>
<keyword evidence="2" id="KW-0378">Hydrolase</keyword>
<dbReference type="RefSeq" id="WP_067519185.1">
    <property type="nucleotide sequence ID" value="NZ_JABELX010000007.1"/>
</dbReference>
<dbReference type="PANTHER" id="PTHR43798">
    <property type="entry name" value="MONOACYLGLYCEROL LIPASE"/>
    <property type="match status" value="1"/>
</dbReference>
<dbReference type="SUPFAM" id="SSF53474">
    <property type="entry name" value="alpha/beta-Hydrolases"/>
    <property type="match status" value="1"/>
</dbReference>
<feature type="domain" description="AB hydrolase-1" evidence="1">
    <location>
        <begin position="21"/>
        <end position="259"/>
    </location>
</feature>
<comment type="caution">
    <text evidence="2">The sequence shown here is derived from an EMBL/GenBank/DDBJ whole genome shotgun (WGS) entry which is preliminary data.</text>
</comment>
<dbReference type="InterPro" id="IPR029058">
    <property type="entry name" value="AB_hydrolase_fold"/>
</dbReference>
<organism evidence="2 3">
    <name type="scientific">Nocardia uniformis</name>
    <dbReference type="NCBI Taxonomy" id="53432"/>
    <lineage>
        <taxon>Bacteria</taxon>
        <taxon>Bacillati</taxon>
        <taxon>Actinomycetota</taxon>
        <taxon>Actinomycetes</taxon>
        <taxon>Mycobacteriales</taxon>
        <taxon>Nocardiaceae</taxon>
        <taxon>Nocardia</taxon>
    </lineage>
</organism>
<dbReference type="Gene3D" id="3.40.50.1820">
    <property type="entry name" value="alpha/beta hydrolase"/>
    <property type="match status" value="1"/>
</dbReference>
<dbReference type="AlphaFoldDB" id="A0A849C7P6"/>
<dbReference type="Proteomes" id="UP000586827">
    <property type="component" value="Unassembled WGS sequence"/>
</dbReference>
<sequence length="276" mass="30130">MPVFDYDGVAVAYDQAGSGDPILFLHNIGGERRIWADQVQALSTTNSVYALDLFGYGDSDIPTGGYTIDNYVRMVQEFVAAHGLKNVTLVGHCFGSALSLLYTRRDPRNVRALVLCNPLTAATLRPTPTGRTARAARRFPLDGLATAIRIPGRAAGWLVREQLGPRGRDMTRETFAAFQHRWTEPRRLLPAAAIARDFPRLAELDTFHPDPAFPPITTIWGAKNRILSATAGARLNTTLEPVRRIVLPDCGHLLMVEDPETVTAAIRSAVSSAIAS</sequence>
<evidence type="ECO:0000313" key="3">
    <source>
        <dbReference type="Proteomes" id="UP000586827"/>
    </source>
</evidence>
<accession>A0A849C7P6</accession>
<reference evidence="2 3" key="1">
    <citation type="submission" date="2020-05" db="EMBL/GenBank/DDBJ databases">
        <title>MicrobeNet Type strains.</title>
        <authorList>
            <person name="Nicholson A.C."/>
        </authorList>
    </citation>
    <scope>NUCLEOTIDE SEQUENCE [LARGE SCALE GENOMIC DNA]</scope>
    <source>
        <strain evidence="2 3">JCM 3224</strain>
    </source>
</reference>